<dbReference type="CDD" id="cd06268">
    <property type="entry name" value="PBP1_ABC_transporter_LIVBP-like"/>
    <property type="match status" value="1"/>
</dbReference>
<dbReference type="SMART" id="SM00257">
    <property type="entry name" value="LysM"/>
    <property type="match status" value="4"/>
</dbReference>
<sequence>MRIVIYIAFLCWFTVGCGAVSQQEYKTHKVEKGETVYSISKKYSISSEDIYRLNPDSKNGISENTVLILPQNSVVSTAGITFKTHRVKRKETIFGIAQLYNISVDDIKKYNKELYSRQLKKGERIQIPVGNVPTTTTVVSNTVETSTSEGGIHTVMPKETKYGIARKYGITIAELEQLNPGMGENLQIGAVLSVPEDSVIDSATIEDESYEFYEVQPKEGFFRLKVKLGLSEEAIVALNPYAKDGLKAGMILKIPKKGDEEMGPSQIVNLENSIVNRKKKQIAVMLPFQLSKIDSDSLQNNAGLIRENGALRVALDFYSGVLMAAEFAKDKGISVQLDVYDTEGIESKVGRIISSNNFDDVDAVIGPLLWKNVERAVSELKRSDTPVFSPLSNREIKISSNLFQTLPSDEMLQTAMLSYLEKNSEGKNVIIISDPKHSSVKNTILSAIPNAKAISPREKGFLYATDISGKIENGGQNWIILASSDPVIVSNVVGLLNGMPQSYNLRLFTLDKNDAYDYHDVSNVHLAKLHFTFPSVSKSYDFNDKNAFLVSYKNKYDVLPNKYAVRGFDVTYDVLLRLASADDVYEASSGNIETEYIENKFRYSKKLFSGYQNQAFYIIKFNKDLNFEVVE</sequence>
<dbReference type="InterPro" id="IPR018392">
    <property type="entry name" value="LysM"/>
</dbReference>
<dbReference type="KEGG" id="alti:ALE3EI_1767"/>
<proteinExistence type="predicted"/>
<dbReference type="GO" id="GO:0008932">
    <property type="term" value="F:lytic endotransglycosylase activity"/>
    <property type="evidence" value="ECO:0007669"/>
    <property type="project" value="TreeGrafter"/>
</dbReference>
<gene>
    <name evidence="2" type="ORF">ALE3EI_1767</name>
</gene>
<dbReference type="Gene3D" id="3.10.350.10">
    <property type="entry name" value="LysM domain"/>
    <property type="match status" value="3"/>
</dbReference>
<name>A0A7G8PVF1_9FLAO</name>
<dbReference type="InterPro" id="IPR036779">
    <property type="entry name" value="LysM_dom_sf"/>
</dbReference>
<accession>A0A7G8PVF1</accession>
<dbReference type="CDD" id="cd00118">
    <property type="entry name" value="LysM"/>
    <property type="match status" value="2"/>
</dbReference>
<reference evidence="2 3" key="1">
    <citation type="submission" date="2020-04" db="EMBL/GenBank/DDBJ databases">
        <title>Genome sequence of Altibacter aquimarinus strain ALE3EI.</title>
        <authorList>
            <person name="Oh H.-M."/>
            <person name="Jang D."/>
        </authorList>
    </citation>
    <scope>NUCLEOTIDE SEQUENCE [LARGE SCALE GENOMIC DNA]</scope>
    <source>
        <strain evidence="2 3">ALE3EI</strain>
    </source>
</reference>
<dbReference type="Proteomes" id="UP000515514">
    <property type="component" value="Chromosome"/>
</dbReference>
<protein>
    <submittedName>
        <fullName evidence="2">LysM-repeat protein</fullName>
    </submittedName>
</protein>
<feature type="domain" description="LysM" evidence="1">
    <location>
        <begin position="83"/>
        <end position="127"/>
    </location>
</feature>
<dbReference type="RefSeq" id="WP_186987921.1">
    <property type="nucleotide sequence ID" value="NZ_CP052909.1"/>
</dbReference>
<dbReference type="SUPFAM" id="SSF53822">
    <property type="entry name" value="Periplasmic binding protein-like I"/>
    <property type="match status" value="1"/>
</dbReference>
<dbReference type="SUPFAM" id="SSF54106">
    <property type="entry name" value="LysM domain"/>
    <property type="match status" value="3"/>
</dbReference>
<dbReference type="EMBL" id="CP052909">
    <property type="protein sequence ID" value="QNJ98317.1"/>
    <property type="molecule type" value="Genomic_DNA"/>
</dbReference>
<dbReference type="PROSITE" id="PS51257">
    <property type="entry name" value="PROKAR_LIPOPROTEIN"/>
    <property type="match status" value="1"/>
</dbReference>
<dbReference type="Gene3D" id="3.40.50.2300">
    <property type="match status" value="2"/>
</dbReference>
<dbReference type="Pfam" id="PF01476">
    <property type="entry name" value="LysM"/>
    <property type="match status" value="4"/>
</dbReference>
<dbReference type="InterPro" id="IPR028082">
    <property type="entry name" value="Peripla_BP_I"/>
</dbReference>
<feature type="domain" description="LysM" evidence="1">
    <location>
        <begin position="151"/>
        <end position="194"/>
    </location>
</feature>
<organism evidence="2 3">
    <name type="scientific">Constantimarinum furrinae</name>
    <dbReference type="NCBI Taxonomy" id="2562285"/>
    <lineage>
        <taxon>Bacteria</taxon>
        <taxon>Pseudomonadati</taxon>
        <taxon>Bacteroidota</taxon>
        <taxon>Flavobacteriia</taxon>
        <taxon>Flavobacteriales</taxon>
        <taxon>Flavobacteriaceae</taxon>
        <taxon>Altibacter/Constantimarinum group</taxon>
        <taxon>Constantimarinum</taxon>
    </lineage>
</organism>
<dbReference type="PANTHER" id="PTHR33734">
    <property type="entry name" value="LYSM DOMAIN-CONTAINING GPI-ANCHORED PROTEIN 2"/>
    <property type="match status" value="1"/>
</dbReference>
<keyword evidence="3" id="KW-1185">Reference proteome</keyword>
<dbReference type="PANTHER" id="PTHR33734:SF22">
    <property type="entry name" value="MEMBRANE-BOUND LYTIC MUREIN TRANSGLYCOSYLASE D"/>
    <property type="match status" value="1"/>
</dbReference>
<evidence type="ECO:0000259" key="1">
    <source>
        <dbReference type="PROSITE" id="PS51782"/>
    </source>
</evidence>
<evidence type="ECO:0000313" key="3">
    <source>
        <dbReference type="Proteomes" id="UP000515514"/>
    </source>
</evidence>
<dbReference type="PROSITE" id="PS51782">
    <property type="entry name" value="LYSM"/>
    <property type="match status" value="3"/>
</dbReference>
<evidence type="ECO:0000313" key="2">
    <source>
        <dbReference type="EMBL" id="QNJ98317.1"/>
    </source>
</evidence>
<feature type="domain" description="LysM" evidence="1">
    <location>
        <begin position="26"/>
        <end position="75"/>
    </location>
</feature>
<dbReference type="AlphaFoldDB" id="A0A7G8PVF1"/>